<keyword evidence="1 5" id="KW-0597">Phosphoprotein</keyword>
<evidence type="ECO:0000256" key="3">
    <source>
        <dbReference type="ARBA" id="ARBA00023125"/>
    </source>
</evidence>
<dbReference type="PRINTS" id="PR00038">
    <property type="entry name" value="HTHLUXR"/>
</dbReference>
<accession>A0A5C1QCE5</accession>
<proteinExistence type="predicted"/>
<dbReference type="Pfam" id="PF00196">
    <property type="entry name" value="GerE"/>
    <property type="match status" value="1"/>
</dbReference>
<evidence type="ECO:0000259" key="7">
    <source>
        <dbReference type="PROSITE" id="PS50110"/>
    </source>
</evidence>
<keyword evidence="3" id="KW-0238">DNA-binding</keyword>
<keyword evidence="2" id="KW-0805">Transcription regulation</keyword>
<dbReference type="InterPro" id="IPR058245">
    <property type="entry name" value="NreC/VraR/RcsB-like_REC"/>
</dbReference>
<dbReference type="InterPro" id="IPR011006">
    <property type="entry name" value="CheY-like_superfamily"/>
</dbReference>
<evidence type="ECO:0000259" key="6">
    <source>
        <dbReference type="PROSITE" id="PS50043"/>
    </source>
</evidence>
<keyword evidence="9" id="KW-1185">Reference proteome</keyword>
<reference evidence="8 9" key="1">
    <citation type="submission" date="2019-02" db="EMBL/GenBank/DDBJ databases">
        <authorList>
            <person name="Fomenkov A."/>
            <person name="Dubinina G."/>
            <person name="Grabovich M."/>
            <person name="Vincze T."/>
            <person name="Roberts R.J."/>
        </authorList>
    </citation>
    <scope>NUCLEOTIDE SEQUENCE [LARGE SCALE GENOMIC DNA]</scope>
    <source>
        <strain evidence="8 9">P</strain>
    </source>
</reference>
<feature type="domain" description="Response regulatory" evidence="7">
    <location>
        <begin position="5"/>
        <end position="121"/>
    </location>
</feature>
<protein>
    <submittedName>
        <fullName evidence="8">Response regulator transcription factor</fullName>
    </submittedName>
</protein>
<gene>
    <name evidence="8" type="ORF">EW093_10575</name>
</gene>
<dbReference type="SUPFAM" id="SSF52172">
    <property type="entry name" value="CheY-like"/>
    <property type="match status" value="1"/>
</dbReference>
<dbReference type="Proteomes" id="UP000323824">
    <property type="component" value="Chromosome"/>
</dbReference>
<dbReference type="InterPro" id="IPR016032">
    <property type="entry name" value="Sig_transdc_resp-reg_C-effctor"/>
</dbReference>
<dbReference type="KEGG" id="sper:EW093_10575"/>
<reference evidence="8 9" key="2">
    <citation type="submission" date="2019-09" db="EMBL/GenBank/DDBJ databases">
        <title>Complete Genome Sequence and Methylome Analysis of free living Spirochaetas.</title>
        <authorList>
            <person name="Leshcheva N."/>
            <person name="Mikheeva N."/>
        </authorList>
    </citation>
    <scope>NUCLEOTIDE SEQUENCE [LARGE SCALE GENOMIC DNA]</scope>
    <source>
        <strain evidence="8 9">P</strain>
    </source>
</reference>
<dbReference type="PANTHER" id="PTHR43214:SF41">
    <property type="entry name" value="NITRATE_NITRITE RESPONSE REGULATOR PROTEIN NARP"/>
    <property type="match status" value="1"/>
</dbReference>
<name>A0A5C1QCE5_9SPIO</name>
<dbReference type="EMBL" id="CP035807">
    <property type="protein sequence ID" value="QEN05137.1"/>
    <property type="molecule type" value="Genomic_DNA"/>
</dbReference>
<evidence type="ECO:0000256" key="2">
    <source>
        <dbReference type="ARBA" id="ARBA00023015"/>
    </source>
</evidence>
<dbReference type="PROSITE" id="PS50110">
    <property type="entry name" value="RESPONSE_REGULATORY"/>
    <property type="match status" value="1"/>
</dbReference>
<dbReference type="SMART" id="SM00448">
    <property type="entry name" value="REC"/>
    <property type="match status" value="1"/>
</dbReference>
<dbReference type="RefSeq" id="WP_149568378.1">
    <property type="nucleotide sequence ID" value="NZ_CP035807.1"/>
</dbReference>
<evidence type="ECO:0000313" key="8">
    <source>
        <dbReference type="EMBL" id="QEN05137.1"/>
    </source>
</evidence>
<dbReference type="InterPro" id="IPR001789">
    <property type="entry name" value="Sig_transdc_resp-reg_receiver"/>
</dbReference>
<dbReference type="OrthoDB" id="9780312at2"/>
<dbReference type="GO" id="GO:0003677">
    <property type="term" value="F:DNA binding"/>
    <property type="evidence" value="ECO:0007669"/>
    <property type="project" value="UniProtKB-KW"/>
</dbReference>
<evidence type="ECO:0000256" key="1">
    <source>
        <dbReference type="ARBA" id="ARBA00022553"/>
    </source>
</evidence>
<dbReference type="SUPFAM" id="SSF46894">
    <property type="entry name" value="C-terminal effector domain of the bipartite response regulators"/>
    <property type="match status" value="1"/>
</dbReference>
<dbReference type="CDD" id="cd06170">
    <property type="entry name" value="LuxR_C_like"/>
    <property type="match status" value="1"/>
</dbReference>
<dbReference type="PANTHER" id="PTHR43214">
    <property type="entry name" value="TWO-COMPONENT RESPONSE REGULATOR"/>
    <property type="match status" value="1"/>
</dbReference>
<feature type="domain" description="HTH luxR-type" evidence="6">
    <location>
        <begin position="151"/>
        <end position="216"/>
    </location>
</feature>
<dbReference type="Gene3D" id="3.40.50.2300">
    <property type="match status" value="1"/>
</dbReference>
<feature type="modified residue" description="4-aspartylphosphate" evidence="5">
    <location>
        <position position="56"/>
    </location>
</feature>
<dbReference type="Pfam" id="PF00072">
    <property type="entry name" value="Response_reg"/>
    <property type="match status" value="1"/>
</dbReference>
<keyword evidence="4" id="KW-0804">Transcription</keyword>
<dbReference type="InterPro" id="IPR000792">
    <property type="entry name" value="Tscrpt_reg_LuxR_C"/>
</dbReference>
<evidence type="ECO:0000256" key="5">
    <source>
        <dbReference type="PROSITE-ProRule" id="PRU00169"/>
    </source>
</evidence>
<dbReference type="GO" id="GO:0006355">
    <property type="term" value="P:regulation of DNA-templated transcription"/>
    <property type="evidence" value="ECO:0007669"/>
    <property type="project" value="InterPro"/>
</dbReference>
<dbReference type="AlphaFoldDB" id="A0A5C1QCE5"/>
<evidence type="ECO:0000313" key="9">
    <source>
        <dbReference type="Proteomes" id="UP000323824"/>
    </source>
</evidence>
<sequence length="220" mass="24456">MKKCNVMLVDDHPFLRAGLREVIKEKDNYEVVAEASNISEAMEEFNEKLPDVVVLDINLGAESGLDLIQPFKDMKSDVGILVLSMYEDYEYLRKAFTAGANGYVVKGSETDIVLSGISVVSSGETFLGPKMAGILVKRVLEKGNIPSSEEENDRYDSLTDREQQIFRLLVNGLTSKQIGKELFISSKTVDNHKSKIMSKLEVHNSVGLFRFATKIGLLDS</sequence>
<dbReference type="SMART" id="SM00421">
    <property type="entry name" value="HTH_LUXR"/>
    <property type="match status" value="1"/>
</dbReference>
<dbReference type="PROSITE" id="PS50043">
    <property type="entry name" value="HTH_LUXR_2"/>
    <property type="match status" value="1"/>
</dbReference>
<evidence type="ECO:0000256" key="4">
    <source>
        <dbReference type="ARBA" id="ARBA00023163"/>
    </source>
</evidence>
<dbReference type="InterPro" id="IPR039420">
    <property type="entry name" value="WalR-like"/>
</dbReference>
<dbReference type="CDD" id="cd17535">
    <property type="entry name" value="REC_NarL-like"/>
    <property type="match status" value="1"/>
</dbReference>
<organism evidence="8 9">
    <name type="scientific">Thiospirochaeta perfilievii</name>
    <dbReference type="NCBI Taxonomy" id="252967"/>
    <lineage>
        <taxon>Bacteria</taxon>
        <taxon>Pseudomonadati</taxon>
        <taxon>Spirochaetota</taxon>
        <taxon>Spirochaetia</taxon>
        <taxon>Spirochaetales</taxon>
        <taxon>Spirochaetaceae</taxon>
        <taxon>Thiospirochaeta</taxon>
    </lineage>
</organism>
<dbReference type="GO" id="GO:0000160">
    <property type="term" value="P:phosphorelay signal transduction system"/>
    <property type="evidence" value="ECO:0007669"/>
    <property type="project" value="InterPro"/>
</dbReference>